<dbReference type="NCBIfam" id="TIGR00539">
    <property type="entry name" value="hemN_rel"/>
    <property type="match status" value="1"/>
</dbReference>
<proteinExistence type="inferred from homology"/>
<dbReference type="PANTHER" id="PTHR13932:SF5">
    <property type="entry name" value="RADICAL S-ADENOSYL METHIONINE DOMAIN-CONTAINING PROTEIN 1, MITOCHONDRIAL"/>
    <property type="match status" value="1"/>
</dbReference>
<dbReference type="STRING" id="33036.HMPREF3200_00699"/>
<dbReference type="SUPFAM" id="SSF102114">
    <property type="entry name" value="Radical SAM enzymes"/>
    <property type="match status" value="1"/>
</dbReference>
<keyword evidence="7 9" id="KW-0411">Iron-sulfur</keyword>
<keyword evidence="4 9" id="KW-0949">S-adenosyl-L-methionine</keyword>
<accession>A0A133KG27</accession>
<dbReference type="GO" id="GO:0006779">
    <property type="term" value="P:porphyrin-containing compound biosynthetic process"/>
    <property type="evidence" value="ECO:0007669"/>
    <property type="project" value="InterPro"/>
</dbReference>
<dbReference type="InterPro" id="IPR058240">
    <property type="entry name" value="rSAM_sf"/>
</dbReference>
<organism evidence="11 12">
    <name type="scientific">Anaerococcus tetradius</name>
    <dbReference type="NCBI Taxonomy" id="33036"/>
    <lineage>
        <taxon>Bacteria</taxon>
        <taxon>Bacillati</taxon>
        <taxon>Bacillota</taxon>
        <taxon>Tissierellia</taxon>
        <taxon>Tissierellales</taxon>
        <taxon>Peptoniphilaceae</taxon>
        <taxon>Anaerococcus</taxon>
    </lineage>
</organism>
<keyword evidence="6 9" id="KW-0408">Iron</keyword>
<dbReference type="SMART" id="SM00729">
    <property type="entry name" value="Elp3"/>
    <property type="match status" value="1"/>
</dbReference>
<dbReference type="InterPro" id="IPR013785">
    <property type="entry name" value="Aldolase_TIM"/>
</dbReference>
<dbReference type="PROSITE" id="PS51918">
    <property type="entry name" value="RADICAL_SAM"/>
    <property type="match status" value="1"/>
</dbReference>
<dbReference type="Proteomes" id="UP000070383">
    <property type="component" value="Unassembled WGS sequence"/>
</dbReference>
<evidence type="ECO:0000256" key="5">
    <source>
        <dbReference type="ARBA" id="ARBA00022723"/>
    </source>
</evidence>
<comment type="similarity">
    <text evidence="1">Belongs to the anaerobic coproporphyrinogen-III oxidase family. HemW subfamily.</text>
</comment>
<comment type="caution">
    <text evidence="11">The sequence shown here is derived from an EMBL/GenBank/DDBJ whole genome shotgun (WGS) entry which is preliminary data.</text>
</comment>
<dbReference type="GO" id="GO:0004109">
    <property type="term" value="F:coproporphyrinogen oxidase activity"/>
    <property type="evidence" value="ECO:0007669"/>
    <property type="project" value="InterPro"/>
</dbReference>
<dbReference type="InterPro" id="IPR006638">
    <property type="entry name" value="Elp3/MiaA/NifB-like_rSAM"/>
</dbReference>
<dbReference type="Pfam" id="PF04055">
    <property type="entry name" value="Radical_SAM"/>
    <property type="match status" value="1"/>
</dbReference>
<dbReference type="SFLD" id="SFLDF00562">
    <property type="entry name" value="HemN-like__clustered_with_heat"/>
    <property type="match status" value="1"/>
</dbReference>
<dbReference type="CDD" id="cd01335">
    <property type="entry name" value="Radical_SAM"/>
    <property type="match status" value="1"/>
</dbReference>
<comment type="subcellular location">
    <subcellularLocation>
        <location evidence="9">Cytoplasm</location>
    </subcellularLocation>
</comment>
<keyword evidence="12" id="KW-1185">Reference proteome</keyword>
<dbReference type="AlphaFoldDB" id="A0A133KG27"/>
<evidence type="ECO:0000256" key="9">
    <source>
        <dbReference type="RuleBase" id="RU364116"/>
    </source>
</evidence>
<feature type="domain" description="Radical SAM core" evidence="10">
    <location>
        <begin position="7"/>
        <end position="239"/>
    </location>
</feature>
<dbReference type="GO" id="GO:0051539">
    <property type="term" value="F:4 iron, 4 sulfur cluster binding"/>
    <property type="evidence" value="ECO:0007669"/>
    <property type="project" value="UniProtKB-UniRule"/>
</dbReference>
<name>A0A133KG27_9FIRM</name>
<dbReference type="PANTHER" id="PTHR13932">
    <property type="entry name" value="COPROPORPHYRINIGEN III OXIDASE"/>
    <property type="match status" value="1"/>
</dbReference>
<evidence type="ECO:0000256" key="6">
    <source>
        <dbReference type="ARBA" id="ARBA00023004"/>
    </source>
</evidence>
<gene>
    <name evidence="11" type="ORF">HMPREF3200_00699</name>
</gene>
<keyword evidence="5 9" id="KW-0479">Metal-binding</keyword>
<evidence type="ECO:0000256" key="2">
    <source>
        <dbReference type="ARBA" id="ARBA00017228"/>
    </source>
</evidence>
<keyword evidence="9" id="KW-0004">4Fe-4S</keyword>
<keyword evidence="3 9" id="KW-0349">Heme</keyword>
<keyword evidence="9" id="KW-0963">Cytoplasm</keyword>
<dbReference type="GO" id="GO:0046872">
    <property type="term" value="F:metal ion binding"/>
    <property type="evidence" value="ECO:0007669"/>
    <property type="project" value="UniProtKB-UniRule"/>
</dbReference>
<dbReference type="Pfam" id="PF06969">
    <property type="entry name" value="HemN_C"/>
    <property type="match status" value="1"/>
</dbReference>
<evidence type="ECO:0000256" key="8">
    <source>
        <dbReference type="ARBA" id="ARBA00023186"/>
    </source>
</evidence>
<protein>
    <recommendedName>
        <fullName evidence="2 9">Heme chaperone HemW</fullName>
    </recommendedName>
</protein>
<dbReference type="SFLD" id="SFLDG01082">
    <property type="entry name" value="B12-binding_domain_containing"/>
    <property type="match status" value="1"/>
</dbReference>
<evidence type="ECO:0000256" key="7">
    <source>
        <dbReference type="ARBA" id="ARBA00023014"/>
    </source>
</evidence>
<dbReference type="SFLD" id="SFLDS00029">
    <property type="entry name" value="Radical_SAM"/>
    <property type="match status" value="1"/>
</dbReference>
<dbReference type="SFLD" id="SFLDG01065">
    <property type="entry name" value="anaerobic_coproporphyrinogen-I"/>
    <property type="match status" value="1"/>
</dbReference>
<evidence type="ECO:0000256" key="4">
    <source>
        <dbReference type="ARBA" id="ARBA00022691"/>
    </source>
</evidence>
<dbReference type="EMBL" id="LRPM01000024">
    <property type="protein sequence ID" value="KWZ78496.1"/>
    <property type="molecule type" value="Genomic_DNA"/>
</dbReference>
<evidence type="ECO:0000256" key="1">
    <source>
        <dbReference type="ARBA" id="ARBA00006100"/>
    </source>
</evidence>
<dbReference type="PATRIC" id="fig|33036.3.peg.695"/>
<keyword evidence="8 9" id="KW-0143">Chaperone</keyword>
<sequence length="381" mass="44841">MYLKKLGAKMKKVGLYIHIPFCEKKCYYCDFTAFAHLDRWIEPYIKNLKREFSLYRQSLTLTIDTIYIGGGTPSYIDEKYISEIVNEVRKFPCEIKEFSLECNPNSINKDKLKLYEDLGVTRISLGVQSFDDLVLNNIGRNHKKDIAIRDIEMIKNFDFDLSFDLMLNLPGQDFSSIKKDLAYVKALDPDHISWYSLILDKGSRFYALNEKGKLELMDDDREVDIFNYIVDELARLNLNRYEISNFAKPGKESIHNKKYWDIEGYLACGLGASGFLSNVRYSNASNFVSYEKMLKEGKKPIVSREFISQKEREKEYIIFKLRQTRGINLEEFRKEFKADFLKKYKKAIDKFIDDDFFVIDDCFSFTKKGMELSNEFYLEII</sequence>
<dbReference type="InterPro" id="IPR034505">
    <property type="entry name" value="Coproporphyrinogen-III_oxidase"/>
</dbReference>
<dbReference type="InterPro" id="IPR007197">
    <property type="entry name" value="rSAM"/>
</dbReference>
<evidence type="ECO:0000313" key="11">
    <source>
        <dbReference type="EMBL" id="KWZ78496.1"/>
    </source>
</evidence>
<comment type="function">
    <text evidence="9">Probably acts as a heme chaperone, transferring heme to an unknown acceptor. Binds one molecule of heme per monomer, possibly covalently. Binds 1 [4Fe-4S] cluster. The cluster is coordinated with 3 cysteines and an exchangeable S-adenosyl-L-methionine.</text>
</comment>
<evidence type="ECO:0000256" key="3">
    <source>
        <dbReference type="ARBA" id="ARBA00022617"/>
    </source>
</evidence>
<dbReference type="GO" id="GO:0005737">
    <property type="term" value="C:cytoplasm"/>
    <property type="evidence" value="ECO:0007669"/>
    <property type="project" value="UniProtKB-SubCell"/>
</dbReference>
<dbReference type="InterPro" id="IPR010723">
    <property type="entry name" value="HemN_C"/>
</dbReference>
<evidence type="ECO:0000313" key="12">
    <source>
        <dbReference type="Proteomes" id="UP000070383"/>
    </source>
</evidence>
<reference evidence="12" key="1">
    <citation type="submission" date="2016-01" db="EMBL/GenBank/DDBJ databases">
        <authorList>
            <person name="Mitreva M."/>
            <person name="Pepin K.H."/>
            <person name="Mihindukulasuriya K.A."/>
            <person name="Fulton R."/>
            <person name="Fronick C."/>
            <person name="O'Laughlin M."/>
            <person name="Miner T."/>
            <person name="Herter B."/>
            <person name="Rosa B.A."/>
            <person name="Cordes M."/>
            <person name="Tomlinson C."/>
            <person name="Wollam A."/>
            <person name="Palsikar V.B."/>
            <person name="Mardis E.R."/>
            <person name="Wilson R.K."/>
        </authorList>
    </citation>
    <scope>NUCLEOTIDE SEQUENCE [LARGE SCALE GENOMIC DNA]</scope>
    <source>
        <strain evidence="12">MJR8151</strain>
    </source>
</reference>
<dbReference type="InterPro" id="IPR004559">
    <property type="entry name" value="HemW-like"/>
</dbReference>
<dbReference type="Gene3D" id="3.20.20.70">
    <property type="entry name" value="Aldolase class I"/>
    <property type="match status" value="1"/>
</dbReference>
<evidence type="ECO:0000259" key="10">
    <source>
        <dbReference type="PROSITE" id="PS51918"/>
    </source>
</evidence>